<dbReference type="PANTHER" id="PTHR47382">
    <property type="entry name" value="U-BOX DOMAIN-CONTAINING PROTEIN 52-LIKE"/>
    <property type="match status" value="1"/>
</dbReference>
<dbReference type="Pfam" id="PF00582">
    <property type="entry name" value="Usp"/>
    <property type="match status" value="1"/>
</dbReference>
<dbReference type="EMBL" id="JARPOI010000013">
    <property type="protein sequence ID" value="KAJ9163792.1"/>
    <property type="molecule type" value="Genomic_DNA"/>
</dbReference>
<dbReference type="SUPFAM" id="SSF52402">
    <property type="entry name" value="Adenine nucleotide alpha hydrolases-like"/>
    <property type="match status" value="1"/>
</dbReference>
<evidence type="ECO:0000259" key="1">
    <source>
        <dbReference type="Pfam" id="PF00582"/>
    </source>
</evidence>
<dbReference type="InterPro" id="IPR014729">
    <property type="entry name" value="Rossmann-like_a/b/a_fold"/>
</dbReference>
<sequence length="244" mass="27346">MEEEKSYSQPNSLPYSSSARVISSEIVEIGEDSKSGTFANSRDFGANDVYVAVGKDDLDVLKWALDHAVFPGARVFLVHVCPPVTFIPTPVGKLSRSQLSQDQVTFYINEEHNRRRNILQKYIRLCDDAKVTVDTMLLESSETAKAILDLIPVLNITNLVMGTTGLPCPRLLEKKLAKAKFIKKHAPDYCQVTIVHNGKKVMDDQQGAEMVHPSLTYNTQRPDITRSSSERKFFECVCFSGKFN</sequence>
<proteinExistence type="predicted"/>
<dbReference type="InterPro" id="IPR006016">
    <property type="entry name" value="UspA"/>
</dbReference>
<feature type="domain" description="UspA" evidence="1">
    <location>
        <begin position="55"/>
        <end position="166"/>
    </location>
</feature>
<dbReference type="CDD" id="cd01989">
    <property type="entry name" value="USP_STK_Ubox_N"/>
    <property type="match status" value="1"/>
</dbReference>
<evidence type="ECO:0000313" key="3">
    <source>
        <dbReference type="Proteomes" id="UP001174677"/>
    </source>
</evidence>
<reference evidence="2" key="1">
    <citation type="journal article" date="2023" name="Plant Biotechnol. J.">
        <title>Chromosome-level wild Hevea brasiliensis genome provides new tools for genomic-assisted breeding and valuable loci to elevate rubber yield.</title>
        <authorList>
            <person name="Cheng H."/>
            <person name="Song X."/>
            <person name="Hu Y."/>
            <person name="Wu T."/>
            <person name="Yang Q."/>
            <person name="An Z."/>
            <person name="Feng S."/>
            <person name="Deng Z."/>
            <person name="Wu W."/>
            <person name="Zeng X."/>
            <person name="Tu M."/>
            <person name="Wang X."/>
            <person name="Huang H."/>
        </authorList>
    </citation>
    <scope>NUCLEOTIDE SEQUENCE</scope>
    <source>
        <strain evidence="2">MT/VB/25A 57/8</strain>
    </source>
</reference>
<accession>A0ABQ9LC15</accession>
<comment type="caution">
    <text evidence="2">The sequence shown here is derived from an EMBL/GenBank/DDBJ whole genome shotgun (WGS) entry which is preliminary data.</text>
</comment>
<evidence type="ECO:0000313" key="2">
    <source>
        <dbReference type="EMBL" id="KAJ9163792.1"/>
    </source>
</evidence>
<dbReference type="Gene3D" id="3.40.50.620">
    <property type="entry name" value="HUPs"/>
    <property type="match status" value="1"/>
</dbReference>
<dbReference type="Proteomes" id="UP001174677">
    <property type="component" value="Chromosome 13"/>
</dbReference>
<name>A0ABQ9LC15_HEVBR</name>
<protein>
    <recommendedName>
        <fullName evidence="1">UspA domain-containing protein</fullName>
    </recommendedName>
</protein>
<gene>
    <name evidence="2" type="ORF">P3X46_023423</name>
</gene>
<dbReference type="PANTHER" id="PTHR47382:SF1">
    <property type="entry name" value="USPA DOMAIN-CONTAINING PROTEIN"/>
    <property type="match status" value="1"/>
</dbReference>
<keyword evidence="3" id="KW-1185">Reference proteome</keyword>
<organism evidence="2 3">
    <name type="scientific">Hevea brasiliensis</name>
    <name type="common">Para rubber tree</name>
    <name type="synonym">Siphonia brasiliensis</name>
    <dbReference type="NCBI Taxonomy" id="3981"/>
    <lineage>
        <taxon>Eukaryota</taxon>
        <taxon>Viridiplantae</taxon>
        <taxon>Streptophyta</taxon>
        <taxon>Embryophyta</taxon>
        <taxon>Tracheophyta</taxon>
        <taxon>Spermatophyta</taxon>
        <taxon>Magnoliopsida</taxon>
        <taxon>eudicotyledons</taxon>
        <taxon>Gunneridae</taxon>
        <taxon>Pentapetalae</taxon>
        <taxon>rosids</taxon>
        <taxon>fabids</taxon>
        <taxon>Malpighiales</taxon>
        <taxon>Euphorbiaceae</taxon>
        <taxon>Crotonoideae</taxon>
        <taxon>Micrandreae</taxon>
        <taxon>Hevea</taxon>
    </lineage>
</organism>